<feature type="region of interest" description="Disordered" evidence="1">
    <location>
        <begin position="25"/>
        <end position="58"/>
    </location>
</feature>
<dbReference type="EMBL" id="PGOL01000862">
    <property type="protein sequence ID" value="PKI63940.1"/>
    <property type="molecule type" value="Genomic_DNA"/>
</dbReference>
<keyword evidence="3" id="KW-1185">Reference proteome</keyword>
<evidence type="ECO:0000313" key="2">
    <source>
        <dbReference type="EMBL" id="PKI63940.1"/>
    </source>
</evidence>
<proteinExistence type="predicted"/>
<name>A0A2I0K705_PUNGR</name>
<reference evidence="2 3" key="1">
    <citation type="submission" date="2017-11" db="EMBL/GenBank/DDBJ databases">
        <title>De-novo sequencing of pomegranate (Punica granatum L.) genome.</title>
        <authorList>
            <person name="Akparov Z."/>
            <person name="Amiraslanov A."/>
            <person name="Hajiyeva S."/>
            <person name="Abbasov M."/>
            <person name="Kaur K."/>
            <person name="Hamwieh A."/>
            <person name="Solovyev V."/>
            <person name="Salamov A."/>
            <person name="Braich B."/>
            <person name="Kosarev P."/>
            <person name="Mahmoud A."/>
            <person name="Hajiyev E."/>
            <person name="Babayeva S."/>
            <person name="Izzatullayeva V."/>
            <person name="Mammadov A."/>
            <person name="Mammadov A."/>
            <person name="Sharifova S."/>
            <person name="Ojaghi J."/>
            <person name="Eynullazada K."/>
            <person name="Bayramov B."/>
            <person name="Abdulazimova A."/>
            <person name="Shahmuradov I."/>
        </authorList>
    </citation>
    <scope>NUCLEOTIDE SEQUENCE [LARGE SCALE GENOMIC DNA]</scope>
    <source>
        <strain evidence="3">cv. AG2017</strain>
        <tissue evidence="2">Leaf</tissue>
    </source>
</reference>
<feature type="compositionally biased region" description="Polar residues" evidence="1">
    <location>
        <begin position="26"/>
        <end position="38"/>
    </location>
</feature>
<protein>
    <submittedName>
        <fullName evidence="2">Uncharacterized protein</fullName>
    </submittedName>
</protein>
<sequence length="159" mass="16371">MNSVAAPFFHGMPCAHQGWVRPALVNQDQGSDPQSSDPLFSAEAGAPRVGSGSFRGLNKVRPSTSLAGGLGDLVQCRPALASHGLASRTLAERRPGEACDVRVSSRPPTGRNSPLPVRYGDGMADLVSSCRGWPEDVGMMVGVADRAAGAAMGGGNLCK</sequence>
<dbReference type="Proteomes" id="UP000233551">
    <property type="component" value="Unassembled WGS sequence"/>
</dbReference>
<evidence type="ECO:0000256" key="1">
    <source>
        <dbReference type="SAM" id="MobiDB-lite"/>
    </source>
</evidence>
<evidence type="ECO:0000313" key="3">
    <source>
        <dbReference type="Proteomes" id="UP000233551"/>
    </source>
</evidence>
<dbReference type="AlphaFoldDB" id="A0A2I0K705"/>
<gene>
    <name evidence="2" type="ORF">CRG98_015669</name>
</gene>
<accession>A0A2I0K705</accession>
<organism evidence="2 3">
    <name type="scientific">Punica granatum</name>
    <name type="common">Pomegranate</name>
    <dbReference type="NCBI Taxonomy" id="22663"/>
    <lineage>
        <taxon>Eukaryota</taxon>
        <taxon>Viridiplantae</taxon>
        <taxon>Streptophyta</taxon>
        <taxon>Embryophyta</taxon>
        <taxon>Tracheophyta</taxon>
        <taxon>Spermatophyta</taxon>
        <taxon>Magnoliopsida</taxon>
        <taxon>eudicotyledons</taxon>
        <taxon>Gunneridae</taxon>
        <taxon>Pentapetalae</taxon>
        <taxon>rosids</taxon>
        <taxon>malvids</taxon>
        <taxon>Myrtales</taxon>
        <taxon>Lythraceae</taxon>
        <taxon>Punica</taxon>
    </lineage>
</organism>
<comment type="caution">
    <text evidence="2">The sequence shown here is derived from an EMBL/GenBank/DDBJ whole genome shotgun (WGS) entry which is preliminary data.</text>
</comment>